<protein>
    <submittedName>
        <fullName evidence="1">Uncharacterized protein</fullName>
    </submittedName>
</protein>
<sequence>MEDENEYKKLPTEEKCVHKLWKARVAGYEEANKLFNQIDDEKSPEWNKYLGLIKKFVTDSNAVAQEKGLEAALVFVENCGHAGKTVGEVMSGIVAKCIAAPKTKTKDLALQITLMYVEIEKHEIVEEELIKGMEQKNPKVVAACVATLNTALKQFGNKVIAIKPMVKKIPVLLADRDKGVRDEMKALVVEMHRWIGPAIEPHIASLQAVVQQELREAFGGNGGAQPTRYLRSQQNRVRDTPAADAVDGATEDDDADTAGGDSGDIDPYDLLDPVDILSKLPKDFYDKLEAKKWQERKEALDALEALLKTAPKLEPGDYADMVRALKKVISKDTNVMLVALGGRLLGMVATGLRGKFQPYATACVQAILDKFKEKKANVVAALREAIDAIYPCTNLEAISEDMLAAFDNKNPSIKAESCLFLARALCHTQPAAFNKKLIKAYVAGLLKLLESADPSVRDAAAEALGTATKLVGEKNIAPHIGKLDNLKEQKIKEFADKAVIQVKIAAPKKEAKPKSAQPSGKGDAKPAAGSTQPKPVKRPASAKKPAGKKIAARGPTSPPREQELSQEEVDSKAEQLLTGDVISGLGDSNWKNRLTAVQSFHCTVQGLSTSDATAQVLYRILNKKPGLKDTNVQVLKARLEACKYVTENFPVSTTAADFVLQDVVTKLGETSCSTISADCLTSLAEACGLEHVLNEGLTFAMDSQKNPKVQSEMFNWMANAIKEFGFSMNIKSIIAHSKKALSATNPNVRTSTVNFLGILSLYIGPSLINHFDSEKAATKQLISLELDKYANSSPPPPTRLIGAVSKSASKASVCEDVEETYEDAADDEPAVVEDNRPRTDIAPLITDALIGEMNDKNWKVRNEALDKVKAIITNSAPIKSSLGELPAALVARLLDSNSKLAQSALQICETLATALGSKSKQHVRTFFPAFFQAFGDSKQWIRTAAVACVETWCKEAGAQAPFEGEMILDALKGGSPVLKASLLQWLADHLPNVPPKSFPREELSLCVATLYACLEDRAAEVRKSASDCVLPFMLHLGYEAMHKQLDKLKPGSKSVVQAALDKARPNLPVQPLPPAKGKKEESRGVKSAGALKKEAEKKGAAVKGKAPAKSASASSRGKKDDEDCSPLLPNNNAKNQRIVDDQKLKVLKWNFTTPREEFFELLKEQMNNAGLNKQLVANMFHSDFRYHLKAIESLSEDLQDSGLALMANLDLVLKWFTLRFFDTNPSVILKGLEYLSLVFQYLMDSDYTMAEYEANCFIPYLVLKVGDPKDTVRNGVKALFKQICVVYSVTKLLGYLMEGLKSKNARQRAECLECIGHLLETYGSTVLSPGGAGALKELARHIGDRDNAVRSAALNCVASAYFLDGEKIYKMIGQLSDKDLSLLEERIKRASKSRSAESRRSMVVPLSATGKPIQQVNEDPEPPRRVISVDTVPTHYEEEEEEEEQLPPPSISAPPEPKVITGPFGLDPDLIAQLDAARPVIPKPDLSELDIKFLDEPIPGGGVRTQHTTQPIRSTMVPMSPPRHMAPHPLVTASAHAQPAFDDSVLIDIIHSIASPDLNSAIRALSLISGALVSGRGGALAAYEQRLITAVAAQVRRIRTSPPQDALPAYKYIAGALTTFYETAGCGSQVGEAALCSLLGELLRVLGASGGGGAVAEVGGTDAEKLVRVLNNVCVRVLEHSPRTPLLCAIVSLLHDSIGMSEPAYPRYQELLLKCFWKTLKMISTWDVNSIDYDAVLYKIHLFYKAYPNSYWKKNPDISDTPYRTVKTLVHTLVKMKGSYITQHLTQIQDVNESDLHPYLIKVLKQLKLDDKRENSSDAMNGSSVLASVAPNNAALSAHRLPRGVHEELALILKRIGSKEHNREALSQLYDLRERHPEVDIWTFMQGSSFYFRNYVERGLREVAEQRKLASMPIYKHDYKSENIDISNENDEKTHVVFLERLRALQAKAGYKTESNPMTQPRTPVGDNRVLTDSINDNTLPRTHSLDPQLELNPTQSVQQKNEAAVDALRLKLQQIKSSSKR</sequence>
<keyword evidence="2" id="KW-1185">Reference proteome</keyword>
<proteinExistence type="predicted"/>
<dbReference type="Proteomes" id="UP000824533">
    <property type="component" value="Linkage Group LG21"/>
</dbReference>
<evidence type="ECO:0000313" key="2">
    <source>
        <dbReference type="Proteomes" id="UP000824533"/>
    </source>
</evidence>
<dbReference type="EMBL" id="CM034407">
    <property type="protein sequence ID" value="KAJ0172620.1"/>
    <property type="molecule type" value="Genomic_DNA"/>
</dbReference>
<comment type="caution">
    <text evidence="1">The sequence shown here is derived from an EMBL/GenBank/DDBJ whole genome shotgun (WGS) entry which is preliminary data.</text>
</comment>
<organism evidence="1 2">
    <name type="scientific">Dendrolimus kikuchii</name>
    <dbReference type="NCBI Taxonomy" id="765133"/>
    <lineage>
        <taxon>Eukaryota</taxon>
        <taxon>Metazoa</taxon>
        <taxon>Ecdysozoa</taxon>
        <taxon>Arthropoda</taxon>
        <taxon>Hexapoda</taxon>
        <taxon>Insecta</taxon>
        <taxon>Pterygota</taxon>
        <taxon>Neoptera</taxon>
        <taxon>Endopterygota</taxon>
        <taxon>Lepidoptera</taxon>
        <taxon>Glossata</taxon>
        <taxon>Ditrysia</taxon>
        <taxon>Bombycoidea</taxon>
        <taxon>Lasiocampidae</taxon>
        <taxon>Dendrolimus</taxon>
    </lineage>
</organism>
<accession>A0ACC1CM21</accession>
<gene>
    <name evidence="1" type="ORF">K1T71_011759</name>
</gene>
<name>A0ACC1CM21_9NEOP</name>
<evidence type="ECO:0000313" key="1">
    <source>
        <dbReference type="EMBL" id="KAJ0172620.1"/>
    </source>
</evidence>
<reference evidence="1 2" key="1">
    <citation type="journal article" date="2021" name="Front. Genet.">
        <title>Chromosome-Level Genome Assembly Reveals Significant Gene Expansion in the Toll and IMD Signaling Pathways of Dendrolimus kikuchii.</title>
        <authorList>
            <person name="Zhou J."/>
            <person name="Wu P."/>
            <person name="Xiong Z."/>
            <person name="Liu N."/>
            <person name="Zhao N."/>
            <person name="Ji M."/>
            <person name="Qiu Y."/>
            <person name="Yang B."/>
        </authorList>
    </citation>
    <scope>NUCLEOTIDE SEQUENCE [LARGE SCALE GENOMIC DNA]</scope>
    <source>
        <strain evidence="1">Ann1</strain>
    </source>
</reference>